<evidence type="ECO:0008006" key="4">
    <source>
        <dbReference type="Google" id="ProtNLM"/>
    </source>
</evidence>
<organism evidence="2 3">
    <name type="scientific">Candidatus Iainarchaeum sp</name>
    <dbReference type="NCBI Taxonomy" id="3101447"/>
    <lineage>
        <taxon>Archaea</taxon>
        <taxon>Candidatus Iainarchaeota</taxon>
        <taxon>Candidatus Iainarchaeia</taxon>
        <taxon>Candidatus Iainarchaeales</taxon>
        <taxon>Candidatus Iainarchaeaceae</taxon>
        <taxon>Candidatus Iainarchaeum</taxon>
    </lineage>
</organism>
<feature type="non-terminal residue" evidence="2">
    <location>
        <position position="1"/>
    </location>
</feature>
<evidence type="ECO:0000256" key="1">
    <source>
        <dbReference type="SAM" id="Phobius"/>
    </source>
</evidence>
<dbReference type="AlphaFoldDB" id="A0A8T4KPS6"/>
<gene>
    <name evidence="2" type="ORF">J4415_00205</name>
</gene>
<accession>A0A8T4KPS6</accession>
<proteinExistence type="predicted"/>
<reference evidence="2" key="1">
    <citation type="submission" date="2021-03" db="EMBL/GenBank/DDBJ databases">
        <authorList>
            <person name="Jaffe A."/>
        </authorList>
    </citation>
    <scope>NUCLEOTIDE SEQUENCE</scope>
    <source>
        <strain evidence="2">RIFCSPHIGHO2_01_FULL_AR10_44_11</strain>
    </source>
</reference>
<feature type="transmembrane region" description="Helical" evidence="1">
    <location>
        <begin position="69"/>
        <end position="87"/>
    </location>
</feature>
<protein>
    <recommendedName>
        <fullName evidence="4">Copper resistance protein D domain-containing protein</fullName>
    </recommendedName>
</protein>
<reference evidence="2" key="2">
    <citation type="submission" date="2021-05" db="EMBL/GenBank/DDBJ databases">
        <title>Protein family content uncovers lineage relationships and bacterial pathway maintenance mechanisms in DPANN archaea.</title>
        <authorList>
            <person name="Castelle C.J."/>
            <person name="Meheust R."/>
            <person name="Jaffe A.L."/>
            <person name="Seitz K."/>
            <person name="Gong X."/>
            <person name="Baker B.J."/>
            <person name="Banfield J.F."/>
        </authorList>
    </citation>
    <scope>NUCLEOTIDE SEQUENCE</scope>
    <source>
        <strain evidence="2">RIFCSPHIGHO2_01_FULL_AR10_44_11</strain>
    </source>
</reference>
<keyword evidence="1" id="KW-0472">Membrane</keyword>
<evidence type="ECO:0000313" key="3">
    <source>
        <dbReference type="Proteomes" id="UP000677687"/>
    </source>
</evidence>
<sequence>TGIISASMGAGKGYYDPTILTIKHIVVALIIIFGANISLRLVPKLRKISPSPGSAPTAEFLKAKKHMKIEAAFSLVLWYVVVALSVIM</sequence>
<evidence type="ECO:0000313" key="2">
    <source>
        <dbReference type="EMBL" id="MBS3057033.1"/>
    </source>
</evidence>
<comment type="caution">
    <text evidence="2">The sequence shown here is derived from an EMBL/GenBank/DDBJ whole genome shotgun (WGS) entry which is preliminary data.</text>
</comment>
<keyword evidence="1" id="KW-0812">Transmembrane</keyword>
<name>A0A8T4KPS6_9ARCH</name>
<feature type="transmembrane region" description="Helical" evidence="1">
    <location>
        <begin position="20"/>
        <end position="39"/>
    </location>
</feature>
<dbReference type="Proteomes" id="UP000677687">
    <property type="component" value="Unassembled WGS sequence"/>
</dbReference>
<keyword evidence="1" id="KW-1133">Transmembrane helix</keyword>
<dbReference type="EMBL" id="JAGVWD010000003">
    <property type="protein sequence ID" value="MBS3057033.1"/>
    <property type="molecule type" value="Genomic_DNA"/>
</dbReference>